<name>A0A7R9GHL7_9CRUS</name>
<evidence type="ECO:0000313" key="1">
    <source>
        <dbReference type="EMBL" id="CAD7282896.1"/>
    </source>
</evidence>
<reference evidence="1" key="1">
    <citation type="submission" date="2020-11" db="EMBL/GenBank/DDBJ databases">
        <authorList>
            <person name="Tran Van P."/>
        </authorList>
    </citation>
    <scope>NUCLEOTIDE SEQUENCE</scope>
</reference>
<sequence>VVTSKTVCPAVGWGPAASDTFSHGPEETIPQRMPRKILTGVHRMTGVFGRVRTFPTSPDAVPKTKVIIGNLDGVTCVLDVYKRRCRYAKLRQLMQKKNVTYSATALSAAAAAIRRRTSAVLLVSASVVLASRSVPATDCSVSPMSDSATSGGASAYITESEELCPEYEVFDVPVSEGDDCWAAGAGPAPCCEDAGEGACELVTARGGPFSA</sequence>
<organism evidence="1">
    <name type="scientific">Notodromas monacha</name>
    <dbReference type="NCBI Taxonomy" id="399045"/>
    <lineage>
        <taxon>Eukaryota</taxon>
        <taxon>Metazoa</taxon>
        <taxon>Ecdysozoa</taxon>
        <taxon>Arthropoda</taxon>
        <taxon>Crustacea</taxon>
        <taxon>Oligostraca</taxon>
        <taxon>Ostracoda</taxon>
        <taxon>Podocopa</taxon>
        <taxon>Podocopida</taxon>
        <taxon>Cypridocopina</taxon>
        <taxon>Cypridoidea</taxon>
        <taxon>Cyprididae</taxon>
        <taxon>Notodromas</taxon>
    </lineage>
</organism>
<feature type="non-terminal residue" evidence="1">
    <location>
        <position position="1"/>
    </location>
</feature>
<evidence type="ECO:0000313" key="2">
    <source>
        <dbReference type="Proteomes" id="UP000678499"/>
    </source>
</evidence>
<dbReference type="AlphaFoldDB" id="A0A7R9GHL7"/>
<dbReference type="EMBL" id="OA886519">
    <property type="protein sequence ID" value="CAD7282896.1"/>
    <property type="molecule type" value="Genomic_DNA"/>
</dbReference>
<dbReference type="EMBL" id="CAJPEX010004482">
    <property type="protein sequence ID" value="CAG0923048.1"/>
    <property type="molecule type" value="Genomic_DNA"/>
</dbReference>
<keyword evidence="2" id="KW-1185">Reference proteome</keyword>
<proteinExistence type="predicted"/>
<dbReference type="Proteomes" id="UP000678499">
    <property type="component" value="Unassembled WGS sequence"/>
</dbReference>
<protein>
    <submittedName>
        <fullName evidence="1">Uncharacterized protein</fullName>
    </submittedName>
</protein>
<gene>
    <name evidence="1" type="ORF">NMOB1V02_LOCUS10514</name>
</gene>
<feature type="non-terminal residue" evidence="1">
    <location>
        <position position="211"/>
    </location>
</feature>
<accession>A0A7R9GHL7</accession>